<dbReference type="SUPFAM" id="SSF103515">
    <property type="entry name" value="Autotransporter"/>
    <property type="match status" value="1"/>
</dbReference>
<dbReference type="Gene3D" id="2.40.128.130">
    <property type="entry name" value="Autotransporter beta-domain"/>
    <property type="match status" value="1"/>
</dbReference>
<feature type="domain" description="Autotransporter" evidence="1">
    <location>
        <begin position="474"/>
        <end position="752"/>
    </location>
</feature>
<gene>
    <name evidence="2" type="ORF">SAMN04488503_1922</name>
</gene>
<evidence type="ECO:0000259" key="1">
    <source>
        <dbReference type="PROSITE" id="PS51208"/>
    </source>
</evidence>
<dbReference type="AlphaFoldDB" id="A0A239A911"/>
<dbReference type="RefSeq" id="WP_179216971.1">
    <property type="nucleotide sequence ID" value="NZ_FZOC01000003.1"/>
</dbReference>
<evidence type="ECO:0000313" key="2">
    <source>
        <dbReference type="EMBL" id="SNR92050.1"/>
    </source>
</evidence>
<protein>
    <recommendedName>
        <fullName evidence="1">Autotransporter domain-containing protein</fullName>
    </recommendedName>
</protein>
<name>A0A239A911_9BACT</name>
<evidence type="ECO:0000313" key="3">
    <source>
        <dbReference type="Proteomes" id="UP000198324"/>
    </source>
</evidence>
<dbReference type="EMBL" id="FZOC01000003">
    <property type="protein sequence ID" value="SNR92050.1"/>
    <property type="molecule type" value="Genomic_DNA"/>
</dbReference>
<dbReference type="Proteomes" id="UP000198324">
    <property type="component" value="Unassembled WGS sequence"/>
</dbReference>
<organism evidence="2 3">
    <name type="scientific">Humidesulfovibrio mexicanus</name>
    <dbReference type="NCBI Taxonomy" id="147047"/>
    <lineage>
        <taxon>Bacteria</taxon>
        <taxon>Pseudomonadati</taxon>
        <taxon>Thermodesulfobacteriota</taxon>
        <taxon>Desulfovibrionia</taxon>
        <taxon>Desulfovibrionales</taxon>
        <taxon>Desulfovibrionaceae</taxon>
        <taxon>Humidesulfovibrio</taxon>
    </lineage>
</organism>
<dbReference type="SMART" id="SM00869">
    <property type="entry name" value="Autotransporter"/>
    <property type="match status" value="1"/>
</dbReference>
<dbReference type="InterPro" id="IPR036709">
    <property type="entry name" value="Autotransporte_beta_dom_sf"/>
</dbReference>
<sequence length="752" mass="76247">MLFLKGSTGSVHSARLSSFPRAALRYAAALSLGLALLLPQHGVAASVDYSSDFHDVIGNGSALDSLFSIGGSNNLASHAENIYASGNTVNILGGAVVDYGIYGGYHDGTTTSADLAASNNSVTIASGFVGHGTLDIFGGYAKTANAFSMTASDNTVTINGGTARYVYGGYAYINTFGAITATASGNSVTFNAGTLGSIYGGSAYSHTGGTTHAVANGNTVALSGGTVSSVYGGKAYAHDGNAEAKNNSVTISGGTVLWSVYGGYAYAGNDPAQATGNTVTISGSPNLTAASLYGGGTGFGNAEIFTGNTLNVKTSGLTAAQLKNFQYLNFYLPTTLAAGDTVLTVTGTADLTGSAGRSSTVNVGIDGGSSSLLAGDTITLINAGTLVTNSGLNTSASGTGMQGVTLLYNFDISTVGNTLLATVAANAGLTVNEQTKALSEGFVSGLGMVTQGADVAAGQGMDSAVAAAKAGAAAGGGAPVGFGAVSGGSVRYNTGSHVNVNSASLMAGLAWGAKNPLGRLTFGPFVEYGYGSYSTYNSFSNAASVKGDGTTSYYGGGVLGRLDLPDSGPGHAYVEASTRAGGLQNDYKSSDLRDASGRSAEYDSSSMYLGFHLGTGYVWNIMENASLDLYGKYFWTRQLGDRVTLSTGDPIDFKDVDSNRLRIGSRFSYTMHEGLAPYVGAAYEHEFDGKARATTNGYSMKAPSMGGDTGVCELGLVYAPLESLPFSFDLGVQGYVGKREGVTGSLQAKYEF</sequence>
<dbReference type="PROSITE" id="PS51208">
    <property type="entry name" value="AUTOTRANSPORTER"/>
    <property type="match status" value="1"/>
</dbReference>
<proteinExistence type="predicted"/>
<reference evidence="2 3" key="1">
    <citation type="submission" date="2017-06" db="EMBL/GenBank/DDBJ databases">
        <authorList>
            <person name="Kim H.J."/>
            <person name="Triplett B.A."/>
        </authorList>
    </citation>
    <scope>NUCLEOTIDE SEQUENCE [LARGE SCALE GENOMIC DNA]</scope>
    <source>
        <strain evidence="2 3">DSM 13116</strain>
    </source>
</reference>
<dbReference type="InterPro" id="IPR005546">
    <property type="entry name" value="Autotransporte_beta"/>
</dbReference>
<keyword evidence="3" id="KW-1185">Reference proteome</keyword>
<accession>A0A239A911</accession>